<proteinExistence type="predicted"/>
<comment type="caution">
    <text evidence="4">The sequence shown here is derived from an EMBL/GenBank/DDBJ whole genome shotgun (WGS) entry which is preliminary data.</text>
</comment>
<feature type="repeat" description="TPR" evidence="3">
    <location>
        <begin position="661"/>
        <end position="694"/>
    </location>
</feature>
<dbReference type="PANTHER" id="PTHR44858">
    <property type="entry name" value="TETRATRICOPEPTIDE REPEAT PROTEIN 6"/>
    <property type="match status" value="1"/>
</dbReference>
<gene>
    <name evidence="4" type="ORF">JM946_00505</name>
</gene>
<sequence>MKNSYKQVVKESSRTALREFIQAAFTLREISIARVLCFPGREGLEVPIYCGLGVPPENIVCIEKDRCFANELKRRKQGTKIHRQTLQDFLDDPPVGQFEIISLDTMAQFASFVPALHALRGRDLIADRAILSTNFCGAREADASKGMYALAGWSGRIDSAVVCAFKLFRALCREGISVEDADALRDALRWLFSGNPAIPVNRGVLQRRSEAIHSGIRRIMTSPANSLVHILFRECDRDGSLTREAQKFLQPDFSRSIPEIATEAAAVFRQQLAMILKQPGFMPPKVAAMLEARVAKQIRELVERFARECSARAGNWDIEQTSELLVRAIDSFIGGERFVVTARSCKYVGEGGTPMYADMLLTRRIADFDELGRILPSGPTTLDELLKPIEELGASGFNSLINSLEYGSTNLRRGEAQIPTRQHLGCESRIRPRVPYVTLDPASRKTQALQLMSQNPSLTIEDIAHSVGAKSSQEIAAVKAHWTMGTYSGSVEDLEACADREFAAGRFQSAQEIIKRLRRRSRKSVRLLTKLAKCLDRLGKPRQGLTAIRRALEIEPSNIEGLLLAGDMHRRAGQYEKAQQAFEEVLQVERWSVSAFVGRGEALLGQEKIADAWGSFEGALQIDRSCLAAKFGRANCLDALRGSRAALAAFCDPELEKANDARVWYNRGILRIHLNRRRKAIDDLSRAVEEDPQFFLAWFNLGYLFFEEENMLEAHRAYSRAAAVRPGDIDTHWFLSTVCYRLGRLEESYAITKWLDKNAPAVLNKKAHAALERALQLVPFTFESLMRRAQALFDQEMYRASIRMFRHVLKLAPQYPEARIGRAAALSRLKLFDEALDDLYYIQERIPEEVPGISDQIEQMHACAALAKHERSIHWLRIVQERSGK</sequence>
<evidence type="ECO:0000256" key="2">
    <source>
        <dbReference type="ARBA" id="ARBA00022803"/>
    </source>
</evidence>
<dbReference type="SMART" id="SM00028">
    <property type="entry name" value="TPR"/>
    <property type="match status" value="7"/>
</dbReference>
<dbReference type="InterPro" id="IPR011990">
    <property type="entry name" value="TPR-like_helical_dom_sf"/>
</dbReference>
<dbReference type="RefSeq" id="WP_203165186.1">
    <property type="nucleotide sequence ID" value="NZ_JAEVLS010000001.1"/>
</dbReference>
<organism evidence="4 5">
    <name type="scientific">Steroidobacter gossypii</name>
    <dbReference type="NCBI Taxonomy" id="2805490"/>
    <lineage>
        <taxon>Bacteria</taxon>
        <taxon>Pseudomonadati</taxon>
        <taxon>Pseudomonadota</taxon>
        <taxon>Gammaproteobacteria</taxon>
        <taxon>Steroidobacterales</taxon>
        <taxon>Steroidobacteraceae</taxon>
        <taxon>Steroidobacter</taxon>
    </lineage>
</organism>
<dbReference type="EMBL" id="JAEVLS010000001">
    <property type="protein sequence ID" value="MBM0103200.1"/>
    <property type="molecule type" value="Genomic_DNA"/>
</dbReference>
<evidence type="ECO:0000313" key="5">
    <source>
        <dbReference type="Proteomes" id="UP000661077"/>
    </source>
</evidence>
<dbReference type="Pfam" id="PF13432">
    <property type="entry name" value="TPR_16"/>
    <property type="match status" value="3"/>
</dbReference>
<dbReference type="Proteomes" id="UP000661077">
    <property type="component" value="Unassembled WGS sequence"/>
</dbReference>
<dbReference type="InterPro" id="IPR050498">
    <property type="entry name" value="Ycf3"/>
</dbReference>
<protein>
    <submittedName>
        <fullName evidence="4">Tetratricopeptide repeat protein</fullName>
    </submittedName>
</protein>
<dbReference type="InterPro" id="IPR019734">
    <property type="entry name" value="TPR_rpt"/>
</dbReference>
<name>A0ABS1WQE3_9GAMM</name>
<dbReference type="PANTHER" id="PTHR44858:SF1">
    <property type="entry name" value="UDP-N-ACETYLGLUCOSAMINE--PEPTIDE N-ACETYLGLUCOSAMINYLTRANSFERASE SPINDLY-RELATED"/>
    <property type="match status" value="1"/>
</dbReference>
<evidence type="ECO:0000256" key="3">
    <source>
        <dbReference type="PROSITE-ProRule" id="PRU00339"/>
    </source>
</evidence>
<accession>A0ABS1WQE3</accession>
<reference evidence="4 5" key="1">
    <citation type="journal article" date="2021" name="Int. J. Syst. Evol. Microbiol.">
        <title>Steroidobacter gossypii sp. nov., isolated from soil of cotton cropping field.</title>
        <authorList>
            <person name="Huang R."/>
            <person name="Yang S."/>
            <person name="Zhen C."/>
            <person name="Liu W."/>
        </authorList>
    </citation>
    <scope>NUCLEOTIDE SEQUENCE [LARGE SCALE GENOMIC DNA]</scope>
    <source>
        <strain evidence="4 5">S1-65</strain>
    </source>
</reference>
<keyword evidence="2 3" id="KW-0802">TPR repeat</keyword>
<dbReference type="PROSITE" id="PS50005">
    <property type="entry name" value="TPR"/>
    <property type="match status" value="3"/>
</dbReference>
<keyword evidence="1" id="KW-0677">Repeat</keyword>
<evidence type="ECO:0000313" key="4">
    <source>
        <dbReference type="EMBL" id="MBM0103200.1"/>
    </source>
</evidence>
<dbReference type="Gene3D" id="1.25.40.10">
    <property type="entry name" value="Tetratricopeptide repeat domain"/>
    <property type="match status" value="3"/>
</dbReference>
<feature type="repeat" description="TPR" evidence="3">
    <location>
        <begin position="559"/>
        <end position="592"/>
    </location>
</feature>
<keyword evidence="5" id="KW-1185">Reference proteome</keyword>
<dbReference type="SUPFAM" id="SSF48452">
    <property type="entry name" value="TPR-like"/>
    <property type="match status" value="3"/>
</dbReference>
<feature type="repeat" description="TPR" evidence="3">
    <location>
        <begin position="695"/>
        <end position="728"/>
    </location>
</feature>
<evidence type="ECO:0000256" key="1">
    <source>
        <dbReference type="ARBA" id="ARBA00022737"/>
    </source>
</evidence>